<accession>A0ABS3HN86</accession>
<dbReference type="SUPFAM" id="SSF52172">
    <property type="entry name" value="CheY-like"/>
    <property type="match status" value="1"/>
</dbReference>
<dbReference type="InterPro" id="IPR001789">
    <property type="entry name" value="Sig_transdc_resp-reg_receiver"/>
</dbReference>
<name>A0ABS3HN86_9ENTE</name>
<keyword evidence="4" id="KW-0238">DNA-binding</keyword>
<feature type="domain" description="Response regulatory" evidence="8">
    <location>
        <begin position="2"/>
        <end position="121"/>
    </location>
</feature>
<dbReference type="SMART" id="SM00448">
    <property type="entry name" value="REC"/>
    <property type="match status" value="1"/>
</dbReference>
<dbReference type="Pfam" id="PF00196">
    <property type="entry name" value="GerE"/>
    <property type="match status" value="1"/>
</dbReference>
<dbReference type="CDD" id="cd06170">
    <property type="entry name" value="LuxR_C_like"/>
    <property type="match status" value="1"/>
</dbReference>
<protein>
    <submittedName>
        <fullName evidence="9">Response regulator transcription factor</fullName>
    </submittedName>
</protein>
<keyword evidence="5" id="KW-0804">Transcription</keyword>
<dbReference type="PANTHER" id="PTHR43214">
    <property type="entry name" value="TWO-COMPONENT RESPONSE REGULATOR"/>
    <property type="match status" value="1"/>
</dbReference>
<dbReference type="Pfam" id="PF00072">
    <property type="entry name" value="Response_reg"/>
    <property type="match status" value="1"/>
</dbReference>
<feature type="domain" description="HTH luxR-type" evidence="7">
    <location>
        <begin position="130"/>
        <end position="195"/>
    </location>
</feature>
<dbReference type="CDD" id="cd17535">
    <property type="entry name" value="REC_NarL-like"/>
    <property type="match status" value="1"/>
</dbReference>
<dbReference type="PROSITE" id="PS50110">
    <property type="entry name" value="RESPONSE_REGULATORY"/>
    <property type="match status" value="1"/>
</dbReference>
<dbReference type="InterPro" id="IPR039420">
    <property type="entry name" value="WalR-like"/>
</dbReference>
<keyword evidence="10" id="KW-1185">Reference proteome</keyword>
<keyword evidence="2" id="KW-0902">Two-component regulatory system</keyword>
<dbReference type="SMART" id="SM00421">
    <property type="entry name" value="HTH_LUXR"/>
    <property type="match status" value="1"/>
</dbReference>
<evidence type="ECO:0000256" key="1">
    <source>
        <dbReference type="ARBA" id="ARBA00022553"/>
    </source>
</evidence>
<dbReference type="InterPro" id="IPR058245">
    <property type="entry name" value="NreC/VraR/RcsB-like_REC"/>
</dbReference>
<evidence type="ECO:0000313" key="9">
    <source>
        <dbReference type="EMBL" id="MBO0454906.1"/>
    </source>
</evidence>
<dbReference type="InterPro" id="IPR011006">
    <property type="entry name" value="CheY-like_superfamily"/>
</dbReference>
<feature type="modified residue" description="4-aspartylphosphate" evidence="6">
    <location>
        <position position="56"/>
    </location>
</feature>
<dbReference type="Gene3D" id="1.10.10.10">
    <property type="entry name" value="Winged helix-like DNA-binding domain superfamily/Winged helix DNA-binding domain"/>
    <property type="match status" value="1"/>
</dbReference>
<dbReference type="PROSITE" id="PS50043">
    <property type="entry name" value="HTH_LUXR_2"/>
    <property type="match status" value="1"/>
</dbReference>
<reference evidence="9 10" key="1">
    <citation type="submission" date="2021-03" db="EMBL/GenBank/DDBJ databases">
        <title>Enterococcal diversity collection.</title>
        <authorList>
            <person name="Gilmore M.S."/>
            <person name="Schwartzman J."/>
            <person name="Van Tyne D."/>
            <person name="Martin M."/>
            <person name="Earl A.M."/>
            <person name="Manson A.L."/>
            <person name="Straub T."/>
            <person name="Salamzade R."/>
            <person name="Saavedra J."/>
            <person name="Lebreton F."/>
            <person name="Prichula J."/>
            <person name="Schaufler K."/>
            <person name="Gaca A."/>
            <person name="Sgardioli B."/>
            <person name="Wagenaar J."/>
            <person name="Strong T."/>
        </authorList>
    </citation>
    <scope>NUCLEOTIDE SEQUENCE [LARGE SCALE GENOMIC DNA]</scope>
    <source>
        <strain evidence="9 10">MJM16</strain>
    </source>
</reference>
<evidence type="ECO:0000256" key="5">
    <source>
        <dbReference type="ARBA" id="ARBA00023163"/>
    </source>
</evidence>
<dbReference type="InterPro" id="IPR036388">
    <property type="entry name" value="WH-like_DNA-bd_sf"/>
</dbReference>
<gene>
    <name evidence="9" type="ORF">JZO85_21800</name>
</gene>
<keyword evidence="3" id="KW-0805">Transcription regulation</keyword>
<keyword evidence="1 6" id="KW-0597">Phosphoprotein</keyword>
<evidence type="ECO:0000256" key="2">
    <source>
        <dbReference type="ARBA" id="ARBA00023012"/>
    </source>
</evidence>
<dbReference type="Proteomes" id="UP000664495">
    <property type="component" value="Unassembled WGS sequence"/>
</dbReference>
<dbReference type="SUPFAM" id="SSF46894">
    <property type="entry name" value="C-terminal effector domain of the bipartite response regulators"/>
    <property type="match status" value="1"/>
</dbReference>
<evidence type="ECO:0000256" key="4">
    <source>
        <dbReference type="ARBA" id="ARBA00023125"/>
    </source>
</evidence>
<dbReference type="InterPro" id="IPR016032">
    <property type="entry name" value="Sig_transdc_resp-reg_C-effctor"/>
</dbReference>
<sequence length="203" mass="22954">MKLLIVDDHDLFANSLKAVLEKNGRFEVEVLVCDGTNFNDVLQKDDLSSIDIILLDIHLGKRNGLLLGEQIMQQNPDSKIVFLSGYDLLEFRNQVKKIGARGFFNKNISIDELTDSLNLVMEGKYLFKEEIKDENVLTKREIEVLRLLAEGYRQKEVADILNVSIRTVSQHIFVITRKLDVDSSIGAIVAALKKGILTVIPKE</sequence>
<comment type="caution">
    <text evidence="9">The sequence shown here is derived from an EMBL/GenBank/DDBJ whole genome shotgun (WGS) entry which is preliminary data.</text>
</comment>
<evidence type="ECO:0000256" key="3">
    <source>
        <dbReference type="ARBA" id="ARBA00023015"/>
    </source>
</evidence>
<proteinExistence type="predicted"/>
<dbReference type="PANTHER" id="PTHR43214:SF43">
    <property type="entry name" value="TWO-COMPONENT RESPONSE REGULATOR"/>
    <property type="match status" value="1"/>
</dbReference>
<evidence type="ECO:0000259" key="8">
    <source>
        <dbReference type="PROSITE" id="PS50110"/>
    </source>
</evidence>
<dbReference type="EMBL" id="JAFLVR010000078">
    <property type="protein sequence ID" value="MBO0454906.1"/>
    <property type="molecule type" value="Genomic_DNA"/>
</dbReference>
<dbReference type="Gene3D" id="3.40.50.2300">
    <property type="match status" value="1"/>
</dbReference>
<evidence type="ECO:0000313" key="10">
    <source>
        <dbReference type="Proteomes" id="UP000664495"/>
    </source>
</evidence>
<dbReference type="InterPro" id="IPR000792">
    <property type="entry name" value="Tscrpt_reg_LuxR_C"/>
</dbReference>
<dbReference type="PRINTS" id="PR00038">
    <property type="entry name" value="HTHLUXR"/>
</dbReference>
<dbReference type="RefSeq" id="WP_207110632.1">
    <property type="nucleotide sequence ID" value="NZ_JAFLVR010000078.1"/>
</dbReference>
<evidence type="ECO:0000256" key="6">
    <source>
        <dbReference type="PROSITE-ProRule" id="PRU00169"/>
    </source>
</evidence>
<evidence type="ECO:0000259" key="7">
    <source>
        <dbReference type="PROSITE" id="PS50043"/>
    </source>
</evidence>
<organism evidence="9 10">
    <name type="scientific">Candidatus Enterococcus murrayae</name>
    <dbReference type="NCBI Taxonomy" id="2815321"/>
    <lineage>
        <taxon>Bacteria</taxon>
        <taxon>Bacillati</taxon>
        <taxon>Bacillota</taxon>
        <taxon>Bacilli</taxon>
        <taxon>Lactobacillales</taxon>
        <taxon>Enterococcaceae</taxon>
        <taxon>Enterococcus</taxon>
    </lineage>
</organism>